<evidence type="ECO:0000256" key="1">
    <source>
        <dbReference type="SAM" id="MobiDB-lite"/>
    </source>
</evidence>
<gene>
    <name evidence="2" type="ORF">AMAG_18369</name>
</gene>
<accession>A0A0L0S6N7</accession>
<protein>
    <submittedName>
        <fullName evidence="2">Uncharacterized protein</fullName>
    </submittedName>
</protein>
<name>A0A0L0S6N7_ALLM3</name>
<reference evidence="3" key="2">
    <citation type="submission" date="2009-11" db="EMBL/GenBank/DDBJ databases">
        <title>The Genome Sequence of Allomyces macrogynus strain ATCC 38327.</title>
        <authorList>
            <consortium name="The Broad Institute Genome Sequencing Platform"/>
            <person name="Russ C."/>
            <person name="Cuomo C."/>
            <person name="Shea T."/>
            <person name="Young S.K."/>
            <person name="Zeng Q."/>
            <person name="Koehrsen M."/>
            <person name="Haas B."/>
            <person name="Borodovsky M."/>
            <person name="Guigo R."/>
            <person name="Alvarado L."/>
            <person name="Berlin A."/>
            <person name="Borenstein D."/>
            <person name="Chen Z."/>
            <person name="Engels R."/>
            <person name="Freedman E."/>
            <person name="Gellesch M."/>
            <person name="Goldberg J."/>
            <person name="Griggs A."/>
            <person name="Gujja S."/>
            <person name="Heiman D."/>
            <person name="Hepburn T."/>
            <person name="Howarth C."/>
            <person name="Jen D."/>
            <person name="Larson L."/>
            <person name="Lewis B."/>
            <person name="Mehta T."/>
            <person name="Park D."/>
            <person name="Pearson M."/>
            <person name="Roberts A."/>
            <person name="Saif S."/>
            <person name="Shenoy N."/>
            <person name="Sisk P."/>
            <person name="Stolte C."/>
            <person name="Sykes S."/>
            <person name="Walk T."/>
            <person name="White J."/>
            <person name="Yandava C."/>
            <person name="Burger G."/>
            <person name="Gray M.W."/>
            <person name="Holland P.W.H."/>
            <person name="King N."/>
            <person name="Lang F.B.F."/>
            <person name="Roger A.J."/>
            <person name="Ruiz-Trillo I."/>
            <person name="Lander E."/>
            <person name="Nusbaum C."/>
        </authorList>
    </citation>
    <scope>NUCLEOTIDE SEQUENCE [LARGE SCALE GENOMIC DNA]</scope>
    <source>
        <strain evidence="3">ATCC 38327</strain>
    </source>
</reference>
<dbReference type="VEuPathDB" id="FungiDB:AMAG_18369"/>
<sequence>MRAAASSSCLSRSVAVVIAASARSARVRHSCAALVCAANWSSRMTICPRATRKSACNCATLADPDVGDGGAKTRAVAAIAEANGDDAVAMAGGDDAVGEAATAIGNGPAILVLGVRIAAVTVLAPSDAELAADGRLAPAAEFANGGTNVFADETVANCAFASAFLVAVSSARVASSARSFSAVARCACATLACMTETSTRASSSCARKARASSRACRSPALAAATSSARLRNSAACALSASARTRSQSSRSRNSFLTACSSLAVCSRTSVGSATGPRERGSVTCAAARSSATEARNRCAMGKNCAGDAVAGGGEGDGMCNRARSDARTATMASSDADKVGQSWSRAISSIPATRGCCAAADADARAAATRSYIKSARCVSITHVVSMYSADTISSSHSSSSSLPVHPRGIGGSNGSISRRHCAGSSRKNENSDPYRSACVFGASGGDGGGAARDRPDARDAAIPTPNSDDVVTLSASAPASVVGGADPMSDGSGAGSVTFGTGSETTDPGNAVGTGNLAGGAKTGDVRASGAGGLVPSGGKAGSGDGVRCGNGGSGRGESAAVMGGDGMSLGPTASARIWSSRSARSRLMDGGIHGTDGAGAAAAATTDVAGAGVTEEAGATGNGGGGAIGGGTAGGGERTAERGNGRGATSARCASETLRAGIGARARSAAAAASASRRSCNWRTCATCSASFICASRAEKVTSSRASTSMRCVIKAACCSASLRAARFEGGRCAIRCRTAARAAVS</sequence>
<organism evidence="2 3">
    <name type="scientific">Allomyces macrogynus (strain ATCC 38327)</name>
    <name type="common">Allomyces javanicus var. macrogynus</name>
    <dbReference type="NCBI Taxonomy" id="578462"/>
    <lineage>
        <taxon>Eukaryota</taxon>
        <taxon>Fungi</taxon>
        <taxon>Fungi incertae sedis</taxon>
        <taxon>Blastocladiomycota</taxon>
        <taxon>Blastocladiomycetes</taxon>
        <taxon>Blastocladiales</taxon>
        <taxon>Blastocladiaceae</taxon>
        <taxon>Allomyces</taxon>
    </lineage>
</organism>
<reference evidence="2 3" key="1">
    <citation type="submission" date="2009-11" db="EMBL/GenBank/DDBJ databases">
        <title>Annotation of Allomyces macrogynus ATCC 38327.</title>
        <authorList>
            <consortium name="The Broad Institute Genome Sequencing Platform"/>
            <person name="Russ C."/>
            <person name="Cuomo C."/>
            <person name="Burger G."/>
            <person name="Gray M.W."/>
            <person name="Holland P.W.H."/>
            <person name="King N."/>
            <person name="Lang F.B.F."/>
            <person name="Roger A.J."/>
            <person name="Ruiz-Trillo I."/>
            <person name="Young S.K."/>
            <person name="Zeng Q."/>
            <person name="Gargeya S."/>
            <person name="Fitzgerald M."/>
            <person name="Haas B."/>
            <person name="Abouelleil A."/>
            <person name="Alvarado L."/>
            <person name="Arachchi H.M."/>
            <person name="Berlin A."/>
            <person name="Chapman S.B."/>
            <person name="Gearin G."/>
            <person name="Goldberg J."/>
            <person name="Griggs A."/>
            <person name="Gujja S."/>
            <person name="Hansen M."/>
            <person name="Heiman D."/>
            <person name="Howarth C."/>
            <person name="Larimer J."/>
            <person name="Lui A."/>
            <person name="MacDonald P.J.P."/>
            <person name="McCowen C."/>
            <person name="Montmayeur A."/>
            <person name="Murphy C."/>
            <person name="Neiman D."/>
            <person name="Pearson M."/>
            <person name="Priest M."/>
            <person name="Roberts A."/>
            <person name="Saif S."/>
            <person name="Shea T."/>
            <person name="Sisk P."/>
            <person name="Stolte C."/>
            <person name="Sykes S."/>
            <person name="Wortman J."/>
            <person name="Nusbaum C."/>
            <person name="Birren B."/>
        </authorList>
    </citation>
    <scope>NUCLEOTIDE SEQUENCE [LARGE SCALE GENOMIC DNA]</scope>
    <source>
        <strain evidence="2 3">ATCC 38327</strain>
    </source>
</reference>
<evidence type="ECO:0000313" key="2">
    <source>
        <dbReference type="EMBL" id="KNE58061.1"/>
    </source>
</evidence>
<feature type="region of interest" description="Disordered" evidence="1">
    <location>
        <begin position="393"/>
        <end position="519"/>
    </location>
</feature>
<proteinExistence type="predicted"/>
<feature type="region of interest" description="Disordered" evidence="1">
    <location>
        <begin position="618"/>
        <end position="650"/>
    </location>
</feature>
<feature type="compositionally biased region" description="Polar residues" evidence="1">
    <location>
        <begin position="499"/>
        <end position="509"/>
    </location>
</feature>
<feature type="compositionally biased region" description="Low complexity" evidence="1">
    <location>
        <begin position="475"/>
        <end position="486"/>
    </location>
</feature>
<keyword evidence="3" id="KW-1185">Reference proteome</keyword>
<dbReference type="EMBL" id="GG745332">
    <property type="protein sequence ID" value="KNE58061.1"/>
    <property type="molecule type" value="Genomic_DNA"/>
</dbReference>
<feature type="compositionally biased region" description="Gly residues" evidence="1">
    <location>
        <begin position="622"/>
        <end position="639"/>
    </location>
</feature>
<dbReference type="AlphaFoldDB" id="A0A0L0S6N7"/>
<evidence type="ECO:0000313" key="3">
    <source>
        <dbReference type="Proteomes" id="UP000054350"/>
    </source>
</evidence>
<dbReference type="Proteomes" id="UP000054350">
    <property type="component" value="Unassembled WGS sequence"/>
</dbReference>